<dbReference type="EMBL" id="DAAMHM010000019">
    <property type="protein sequence ID" value="HAC6682816.1"/>
    <property type="molecule type" value="Genomic_DNA"/>
</dbReference>
<gene>
    <name evidence="1" type="ORF">G0B02_22140</name>
    <name evidence="2" type="ORF">G0D18_19615</name>
    <name evidence="3" type="ORF">NCTC5754_01258</name>
</gene>
<evidence type="ECO:0000313" key="1">
    <source>
        <dbReference type="EMBL" id="HAC6381758.1"/>
    </source>
</evidence>
<reference evidence="1" key="3">
    <citation type="submission" date="2018-08" db="EMBL/GenBank/DDBJ databases">
        <authorList>
            <consortium name="NCBI Pathogen Detection Project"/>
        </authorList>
    </citation>
    <scope>NUCLEOTIDE SEQUENCE</scope>
    <source>
        <strain evidence="1">BCW_3301</strain>
        <strain evidence="2">M123</strain>
    </source>
</reference>
<reference evidence="1" key="1">
    <citation type="journal article" date="2018" name="Genome Biol.">
        <title>SKESA: strategic k-mer extension for scrupulous assemblies.</title>
        <authorList>
            <person name="Souvorov A."/>
            <person name="Agarwala R."/>
            <person name="Lipman D.J."/>
        </authorList>
    </citation>
    <scope>NUCLEOTIDE SEQUENCE</scope>
    <source>
        <strain evidence="1">BCW_3301</strain>
        <strain evidence="2">M123</strain>
    </source>
</reference>
<proteinExistence type="predicted"/>
<evidence type="ECO:0000313" key="4">
    <source>
        <dbReference type="Proteomes" id="UP000254190"/>
    </source>
</evidence>
<dbReference type="EMBL" id="DAAMEZ010000021">
    <property type="protein sequence ID" value="HAC6381758.1"/>
    <property type="molecule type" value="Genomic_DNA"/>
</dbReference>
<organism evidence="3 4">
    <name type="scientific">Salmonella enterica subsp. enterica serovar Bovismorbificans</name>
    <dbReference type="NCBI Taxonomy" id="58097"/>
    <lineage>
        <taxon>Bacteria</taxon>
        <taxon>Pseudomonadati</taxon>
        <taxon>Pseudomonadota</taxon>
        <taxon>Gammaproteobacteria</taxon>
        <taxon>Enterobacterales</taxon>
        <taxon>Enterobacteriaceae</taxon>
        <taxon>Salmonella</taxon>
    </lineage>
</organism>
<evidence type="ECO:0008006" key="5">
    <source>
        <dbReference type="Google" id="ProtNLM"/>
    </source>
</evidence>
<dbReference type="Proteomes" id="UP000254190">
    <property type="component" value="Unassembled WGS sequence"/>
</dbReference>
<evidence type="ECO:0000313" key="2">
    <source>
        <dbReference type="EMBL" id="HAC6682816.1"/>
    </source>
</evidence>
<dbReference type="RefSeq" id="WP_000958562.1">
    <property type="nucleotide sequence ID" value="NZ_JAATMJ010000016.1"/>
</dbReference>
<name>A0A379NGA6_SALET</name>
<evidence type="ECO:0000313" key="3">
    <source>
        <dbReference type="EMBL" id="SUE46428.1"/>
    </source>
</evidence>
<dbReference type="EMBL" id="UGVQ01000002">
    <property type="protein sequence ID" value="SUE46428.1"/>
    <property type="molecule type" value="Genomic_DNA"/>
</dbReference>
<sequence>MLTVGIYGFNITKVTHFSFGTMFPTCKSISEIIKKMKSRDELHLTAFLELDINDANECRDILFHLTAILSFIEQRPVSFGYSLRKHESMGNLDDDYPKLINIAYSIKSTGIIIKEDYYSKNSRRYFIEAALNKIIIEKDRHYSTLLHKNVQVFSTPQRYIDVSYYLLFSGLESIARQRENDLSNNAPSVLYKYLSKFKFDIKQQDNKRPPRSLDIYSGLRNALFHNGEYQTAPMKRNGTECTFLLKDYYSYFRRLNSLVILKEANFEDGKINWDFVNYRHYFK</sequence>
<protein>
    <recommendedName>
        <fullName evidence="5">Apea-like HEPN domain-containing protein</fullName>
    </recommendedName>
</protein>
<accession>A0A379NGA6</accession>
<reference evidence="3 4" key="2">
    <citation type="submission" date="2018-06" db="EMBL/GenBank/DDBJ databases">
        <authorList>
            <consortium name="Pathogen Informatics"/>
            <person name="Doyle S."/>
        </authorList>
    </citation>
    <scope>NUCLEOTIDE SEQUENCE [LARGE SCALE GENOMIC DNA]</scope>
    <source>
        <strain evidence="3 4">NCTC5754</strain>
    </source>
</reference>
<dbReference type="AlphaFoldDB" id="A0A379NGA6"/>